<organism evidence="3 4">
    <name type="scientific">Ficus carica</name>
    <name type="common">Common fig</name>
    <dbReference type="NCBI Taxonomy" id="3494"/>
    <lineage>
        <taxon>Eukaryota</taxon>
        <taxon>Viridiplantae</taxon>
        <taxon>Streptophyta</taxon>
        <taxon>Embryophyta</taxon>
        <taxon>Tracheophyta</taxon>
        <taxon>Spermatophyta</taxon>
        <taxon>Magnoliopsida</taxon>
        <taxon>eudicotyledons</taxon>
        <taxon>Gunneridae</taxon>
        <taxon>Pentapetalae</taxon>
        <taxon>rosids</taxon>
        <taxon>fabids</taxon>
        <taxon>Rosales</taxon>
        <taxon>Moraceae</taxon>
        <taxon>Ficeae</taxon>
        <taxon>Ficus</taxon>
    </lineage>
</organism>
<dbReference type="Gene3D" id="3.30.559.10">
    <property type="entry name" value="Chloramphenicol acetyltransferase-like domain"/>
    <property type="match status" value="1"/>
</dbReference>
<dbReference type="Pfam" id="PF02458">
    <property type="entry name" value="Transferase"/>
    <property type="match status" value="1"/>
</dbReference>
<evidence type="ECO:0000313" key="3">
    <source>
        <dbReference type="EMBL" id="GMN40843.1"/>
    </source>
</evidence>
<evidence type="ECO:0000256" key="1">
    <source>
        <dbReference type="ARBA" id="ARBA00009861"/>
    </source>
</evidence>
<evidence type="ECO:0000256" key="2">
    <source>
        <dbReference type="ARBA" id="ARBA00022679"/>
    </source>
</evidence>
<accession>A0AA88A811</accession>
<dbReference type="Proteomes" id="UP001187192">
    <property type="component" value="Unassembled WGS sequence"/>
</dbReference>
<dbReference type="AlphaFoldDB" id="A0AA88A811"/>
<gene>
    <name evidence="3" type="ORF">TIFTF001_010072</name>
</gene>
<dbReference type="GO" id="GO:0009836">
    <property type="term" value="P:fruit ripening, climacteric"/>
    <property type="evidence" value="ECO:0007669"/>
    <property type="project" value="UniProtKB-ARBA"/>
</dbReference>
<dbReference type="InterPro" id="IPR050898">
    <property type="entry name" value="Plant_acyltransferase"/>
</dbReference>
<reference evidence="3" key="1">
    <citation type="submission" date="2023-07" db="EMBL/GenBank/DDBJ databases">
        <title>draft genome sequence of fig (Ficus carica).</title>
        <authorList>
            <person name="Takahashi T."/>
            <person name="Nishimura K."/>
        </authorList>
    </citation>
    <scope>NUCLEOTIDE SEQUENCE</scope>
</reference>
<dbReference type="PANTHER" id="PTHR31147">
    <property type="entry name" value="ACYL TRANSFERASE 4"/>
    <property type="match status" value="1"/>
</dbReference>
<keyword evidence="4" id="KW-1185">Reference proteome</keyword>
<comment type="caution">
    <text evidence="3">The sequence shown here is derived from an EMBL/GenBank/DDBJ whole genome shotgun (WGS) entry which is preliminary data.</text>
</comment>
<name>A0AA88A811_FICCA</name>
<dbReference type="EMBL" id="BTGU01000011">
    <property type="protein sequence ID" value="GMN40843.1"/>
    <property type="molecule type" value="Genomic_DNA"/>
</dbReference>
<evidence type="ECO:0000313" key="4">
    <source>
        <dbReference type="Proteomes" id="UP001187192"/>
    </source>
</evidence>
<comment type="similarity">
    <text evidence="1">Belongs to the plant acyltransferase family.</text>
</comment>
<proteinExistence type="inferred from homology"/>
<dbReference type="InterPro" id="IPR023213">
    <property type="entry name" value="CAT-like_dom_sf"/>
</dbReference>
<sequence>MYYYPFAGRLREGPNRKLMVHCTGDGVPFVAATANVGLEQLGDAIRPPCPFLDEFLYNVPRSDGILGFPLLLI</sequence>
<keyword evidence="2" id="KW-0808">Transferase</keyword>
<dbReference type="GO" id="GO:0016740">
    <property type="term" value="F:transferase activity"/>
    <property type="evidence" value="ECO:0007669"/>
    <property type="project" value="UniProtKB-KW"/>
</dbReference>
<protein>
    <submittedName>
        <fullName evidence="3">Uncharacterized protein</fullName>
    </submittedName>
</protein>
<dbReference type="PANTHER" id="PTHR31147:SF66">
    <property type="entry name" value="OS05G0315700 PROTEIN"/>
    <property type="match status" value="1"/>
</dbReference>